<dbReference type="PRINTS" id="PR00837">
    <property type="entry name" value="V5TPXLIKE"/>
</dbReference>
<name>A0A669QMR4_PHACC</name>
<feature type="compositionally biased region" description="Polar residues" evidence="10">
    <location>
        <begin position="232"/>
        <end position="245"/>
    </location>
</feature>
<feature type="region of interest" description="Disordered" evidence="10">
    <location>
        <begin position="615"/>
        <end position="646"/>
    </location>
</feature>
<evidence type="ECO:0000256" key="7">
    <source>
        <dbReference type="ARBA" id="ARBA00058129"/>
    </source>
</evidence>
<evidence type="ECO:0000256" key="2">
    <source>
        <dbReference type="ARBA" id="ARBA00009923"/>
    </source>
</evidence>
<dbReference type="AlphaFoldDB" id="A0A669QMR4"/>
<dbReference type="InterPro" id="IPR014044">
    <property type="entry name" value="CAP_dom"/>
</dbReference>
<comment type="similarity">
    <text evidence="2">Belongs to the CRISP family.</text>
</comment>
<comment type="subcellular location">
    <subcellularLocation>
        <location evidence="1">Secreted</location>
    </subcellularLocation>
</comment>
<dbReference type="Gene3D" id="3.40.33.10">
    <property type="entry name" value="CAP"/>
    <property type="match status" value="1"/>
</dbReference>
<comment type="function">
    <text evidence="7">May inhibit cardiomyocyte growth.</text>
</comment>
<dbReference type="InterPro" id="IPR001283">
    <property type="entry name" value="CRISP-related"/>
</dbReference>
<dbReference type="GO" id="GO:0005576">
    <property type="term" value="C:extracellular region"/>
    <property type="evidence" value="ECO:0007669"/>
    <property type="project" value="UniProtKB-SubCell"/>
</dbReference>
<evidence type="ECO:0000313" key="13">
    <source>
        <dbReference type="Proteomes" id="UP000472261"/>
    </source>
</evidence>
<dbReference type="InterPro" id="IPR035940">
    <property type="entry name" value="CAP_sf"/>
</dbReference>
<dbReference type="SMART" id="SM00198">
    <property type="entry name" value="SCP"/>
    <property type="match status" value="1"/>
</dbReference>
<evidence type="ECO:0000256" key="10">
    <source>
        <dbReference type="SAM" id="MobiDB-lite"/>
    </source>
</evidence>
<organism evidence="12 13">
    <name type="scientific">Phasianus colchicus</name>
    <name type="common">Common pheasant</name>
    <dbReference type="NCBI Taxonomy" id="9054"/>
    <lineage>
        <taxon>Eukaryota</taxon>
        <taxon>Metazoa</taxon>
        <taxon>Chordata</taxon>
        <taxon>Craniata</taxon>
        <taxon>Vertebrata</taxon>
        <taxon>Euteleostomi</taxon>
        <taxon>Archelosauria</taxon>
        <taxon>Archosauria</taxon>
        <taxon>Dinosauria</taxon>
        <taxon>Saurischia</taxon>
        <taxon>Theropoda</taxon>
        <taxon>Coelurosauria</taxon>
        <taxon>Aves</taxon>
        <taxon>Neognathae</taxon>
        <taxon>Galloanserae</taxon>
        <taxon>Galliformes</taxon>
        <taxon>Phasianidae</taxon>
        <taxon>Phasianinae</taxon>
        <taxon>Phasianus</taxon>
    </lineage>
</organism>
<dbReference type="SUPFAM" id="SSF55797">
    <property type="entry name" value="PR-1-like"/>
    <property type="match status" value="1"/>
</dbReference>
<dbReference type="OMA" id="WYGEISK"/>
<dbReference type="PROSITE" id="PS01010">
    <property type="entry name" value="CRISP_2"/>
    <property type="match status" value="1"/>
</dbReference>
<reference evidence="12" key="1">
    <citation type="submission" date="2025-08" db="UniProtKB">
        <authorList>
            <consortium name="Ensembl"/>
        </authorList>
    </citation>
    <scope>IDENTIFICATION</scope>
</reference>
<dbReference type="CDD" id="cd05559">
    <property type="entry name" value="CAP_PI16_HrTT-1"/>
    <property type="match status" value="1"/>
</dbReference>
<feature type="compositionally biased region" description="Low complexity" evidence="10">
    <location>
        <begin position="246"/>
        <end position="555"/>
    </location>
</feature>
<dbReference type="FunFam" id="3.40.33.10:FF:000011">
    <property type="entry name" value="Peptidase inhibitor 16"/>
    <property type="match status" value="1"/>
</dbReference>
<dbReference type="GO" id="GO:0030414">
    <property type="term" value="F:peptidase inhibitor activity"/>
    <property type="evidence" value="ECO:0007669"/>
    <property type="project" value="UniProtKB-KW"/>
</dbReference>
<evidence type="ECO:0000256" key="9">
    <source>
        <dbReference type="ARBA" id="ARBA00074449"/>
    </source>
</evidence>
<reference evidence="12" key="2">
    <citation type="submission" date="2025-09" db="UniProtKB">
        <authorList>
            <consortium name="Ensembl"/>
        </authorList>
    </citation>
    <scope>IDENTIFICATION</scope>
</reference>
<dbReference type="PANTHER" id="PTHR10334">
    <property type="entry name" value="CYSTEINE-RICH SECRETORY PROTEIN-RELATED"/>
    <property type="match status" value="1"/>
</dbReference>
<proteinExistence type="inferred from homology"/>
<feature type="domain" description="SCP" evidence="11">
    <location>
        <begin position="61"/>
        <end position="202"/>
    </location>
</feature>
<evidence type="ECO:0000313" key="12">
    <source>
        <dbReference type="Ensembl" id="ENSPCLP00000022112.1"/>
    </source>
</evidence>
<sequence length="744" mass="79530">MFPPQSSSCWVFLAFGRCFKSDCQSCGLLRAEAVCTMLSSGLSPLFLLLTALELSWSLTDEEKRIILDEHNKYRSQVSPPAVDMLKMSWDTELEAFAQAYAEKCIWDHNKERGRRGENLFAMAPMLDLEFAVEDWNAEEKFYNLTTSTCVSGQMCGHYTQVVWASTHRIGCGSKFCEKIEGIETEDMYLLVCNYYPPGNMKGRKPYREGPSCSQCPEDRVCVNSLCEPTIEETTPPSVTTKASPSTPVTPERTTPAPTTVTAKPEPTTMPSATTPVASTAKAKPKPATTKPSYTTPVFTTATSKPKPTMLTTTTTAKPAPTTPKPTTTTPEPTTTTPKPTTTTTTAKPAPTTPKPTTTTPEPTTTTPKPTTITTTAKPAPTKTTTMAKPAPTTPKPTTTTTAKPAPSTPKPTTTTTTKPAPTMPKPTTTTIAKPQPTTPKVTTTTTAKPTPTTPEPTTTTTAKPAPTTTKPAMTTPKPTTTTTTKPTPTTPKPTTTTTPKPTPTVPKLTATTAAKPKPATAKPTSTTPAFTTTTAKPTSTAITSAKPESTTTTKTEQTETESPDYIATTGLTLSFEPTLDSDYRVFPEAELDTEEPVASLTTENPDLLESMGTAISPKSIPETNNGVKEDEKEKSAFFSSSTPSPSQIIPEIKLGFNKAELITSSKSVVSSPEEPIFMRLTSSSKEKGQSPAFQTSLSDALSAEELETNSDHEGKQQPTAGAPSTRRGLLLFLLPSVILVGLLL</sequence>
<evidence type="ECO:0000256" key="6">
    <source>
        <dbReference type="ARBA" id="ARBA00023180"/>
    </source>
</evidence>
<keyword evidence="6" id="KW-0325">Glycoprotein</keyword>
<dbReference type="Pfam" id="PF00188">
    <property type="entry name" value="CAP"/>
    <property type="match status" value="1"/>
</dbReference>
<keyword evidence="5" id="KW-0732">Signal</keyword>
<dbReference type="Proteomes" id="UP000472261">
    <property type="component" value="Unplaced"/>
</dbReference>
<evidence type="ECO:0000259" key="11">
    <source>
        <dbReference type="SMART" id="SM00198"/>
    </source>
</evidence>
<accession>A0A669QMR4</accession>
<dbReference type="InterPro" id="IPR018244">
    <property type="entry name" value="Allrgn_V5/Tpx1_CS"/>
</dbReference>
<feature type="compositionally biased region" description="Low complexity" evidence="10">
    <location>
        <begin position="636"/>
        <end position="646"/>
    </location>
</feature>
<feature type="region of interest" description="Disordered" evidence="10">
    <location>
        <begin position="702"/>
        <end position="723"/>
    </location>
</feature>
<comment type="subunit">
    <text evidence="8">Interacts with PSP94/MSMB.</text>
</comment>
<keyword evidence="13" id="KW-1185">Reference proteome</keyword>
<evidence type="ECO:0000256" key="4">
    <source>
        <dbReference type="ARBA" id="ARBA00022690"/>
    </source>
</evidence>
<evidence type="ECO:0000256" key="3">
    <source>
        <dbReference type="ARBA" id="ARBA00022525"/>
    </source>
</evidence>
<evidence type="ECO:0000256" key="5">
    <source>
        <dbReference type="ARBA" id="ARBA00022729"/>
    </source>
</evidence>
<evidence type="ECO:0000256" key="8">
    <source>
        <dbReference type="ARBA" id="ARBA00063504"/>
    </source>
</evidence>
<dbReference type="PROSITE" id="PS01009">
    <property type="entry name" value="CRISP_1"/>
    <property type="match status" value="1"/>
</dbReference>
<dbReference type="Ensembl" id="ENSPCLT00000030598.1">
    <property type="protein sequence ID" value="ENSPCLP00000022112.1"/>
    <property type="gene ID" value="ENSPCLG00000019425.1"/>
</dbReference>
<keyword evidence="4" id="KW-0646">Protease inhibitor</keyword>
<evidence type="ECO:0000256" key="1">
    <source>
        <dbReference type="ARBA" id="ARBA00004613"/>
    </source>
</evidence>
<protein>
    <recommendedName>
        <fullName evidence="9">Peptidase inhibitor 16</fullName>
    </recommendedName>
</protein>
<feature type="region of interest" description="Disordered" evidence="10">
    <location>
        <begin position="232"/>
        <end position="572"/>
    </location>
</feature>
<keyword evidence="3" id="KW-0964">Secreted</keyword>